<reference evidence="5" key="1">
    <citation type="submission" date="2023-03" db="EMBL/GenBank/DDBJ databases">
        <authorList>
            <person name="Steffen K."/>
            <person name="Cardenas P."/>
        </authorList>
    </citation>
    <scope>NUCLEOTIDE SEQUENCE</scope>
</reference>
<evidence type="ECO:0000256" key="1">
    <source>
        <dbReference type="ARBA" id="ARBA00022574"/>
    </source>
</evidence>
<dbReference type="InterPro" id="IPR001680">
    <property type="entry name" value="WD40_rpt"/>
</dbReference>
<dbReference type="GO" id="GO:0071013">
    <property type="term" value="C:catalytic step 2 spliceosome"/>
    <property type="evidence" value="ECO:0007669"/>
    <property type="project" value="TreeGrafter"/>
</dbReference>
<evidence type="ECO:0000256" key="4">
    <source>
        <dbReference type="PROSITE-ProRule" id="PRU00221"/>
    </source>
</evidence>
<dbReference type="PROSITE" id="PS50294">
    <property type="entry name" value="WD_REPEATS_REGION"/>
    <property type="match status" value="4"/>
</dbReference>
<organism evidence="5 6">
    <name type="scientific">Geodia barretti</name>
    <name type="common">Barrett's horny sponge</name>
    <dbReference type="NCBI Taxonomy" id="519541"/>
    <lineage>
        <taxon>Eukaryota</taxon>
        <taxon>Metazoa</taxon>
        <taxon>Porifera</taxon>
        <taxon>Demospongiae</taxon>
        <taxon>Heteroscleromorpha</taxon>
        <taxon>Tetractinellida</taxon>
        <taxon>Astrophorina</taxon>
        <taxon>Geodiidae</taxon>
        <taxon>Geodia</taxon>
    </lineage>
</organism>
<evidence type="ECO:0000256" key="3">
    <source>
        <dbReference type="ARBA" id="ARBA00025726"/>
    </source>
</evidence>
<accession>A0AA35WLR1</accession>
<dbReference type="PRINTS" id="PR00320">
    <property type="entry name" value="GPROTEINBRPT"/>
</dbReference>
<dbReference type="AlphaFoldDB" id="A0AA35WLR1"/>
<keyword evidence="6" id="KW-1185">Reference proteome</keyword>
<dbReference type="PANTHER" id="PTHR19923">
    <property type="entry name" value="WD40 REPEAT PROTEINPRL1/PRL2-RELATED"/>
    <property type="match status" value="1"/>
</dbReference>
<dbReference type="InterPro" id="IPR045241">
    <property type="entry name" value="Prp46/PLRG1-like"/>
</dbReference>
<feature type="repeat" description="WD" evidence="4">
    <location>
        <begin position="252"/>
        <end position="293"/>
    </location>
</feature>
<dbReference type="InterPro" id="IPR036322">
    <property type="entry name" value="WD40_repeat_dom_sf"/>
</dbReference>
<sequence length="489" mass="54445">RIIDGALQLEFAGGSWRFLQHRPLQNTLAMEDPVVKHSVHTLVFRSLKRTHDMFLGHEGQPIPEDDLALKAKIACKIQSEHYQVKDLPPPNETVAKMTMRTAPTSAKPDPPSVTVLGGHAYPSAPGTCIYRLSECEEGIAVVKEQVAAAHKHIPTGASVGDIYEHAGKDRIGLPSQTLVLSKGTQQLVPRRALQTVRPEWHPPWKLMRVLSGHLGWVRCIAMEPGNEWFATGSSDRTIKLWELASGRLKLTLTGHISAVRALTVSHRQPYLFSAGEDKQVKCWDLEYNKVVRHYHGHLSGVYCMSLHPTIDVLLTGGRDATARVWDMRTKACIHTLGGHTNTVADILTQAPNPQTPFLRFCFASGSPDNIKIWKLPDGNFLQNFTGHQSIVNTLAINSDGVLVSGGDNGSLHFWDWKTGYNFQKHQTTVQPGSLDSEAGIFKCLFDVSGCRLLTAEADKTIKIYKEDDTATEESHPVVWKPEIMRRKRY</sequence>
<dbReference type="GO" id="GO:0000974">
    <property type="term" value="C:Prp19 complex"/>
    <property type="evidence" value="ECO:0007669"/>
    <property type="project" value="TreeGrafter"/>
</dbReference>
<keyword evidence="2" id="KW-0677">Repeat</keyword>
<proteinExistence type="inferred from homology"/>
<comment type="similarity">
    <text evidence="3">Belongs to the WD repeat PRL1/PRL2 family.</text>
</comment>
<feature type="repeat" description="WD" evidence="4">
    <location>
        <begin position="294"/>
        <end position="335"/>
    </location>
</feature>
<gene>
    <name evidence="5" type="ORF">GBAR_LOCUS14501</name>
</gene>
<dbReference type="PROSITE" id="PS00678">
    <property type="entry name" value="WD_REPEATS_1"/>
    <property type="match status" value="1"/>
</dbReference>
<dbReference type="Pfam" id="PF00400">
    <property type="entry name" value="WD40"/>
    <property type="match status" value="5"/>
</dbReference>
<dbReference type="PANTHER" id="PTHR19923:SF0">
    <property type="entry name" value="PLEIOTROPIC REGULATOR 1"/>
    <property type="match status" value="1"/>
</dbReference>
<feature type="repeat" description="WD" evidence="4">
    <location>
        <begin position="384"/>
        <end position="424"/>
    </location>
</feature>
<feature type="non-terminal residue" evidence="5">
    <location>
        <position position="1"/>
    </location>
</feature>
<name>A0AA35WLR1_GEOBA</name>
<dbReference type="SUPFAM" id="SSF50978">
    <property type="entry name" value="WD40 repeat-like"/>
    <property type="match status" value="1"/>
</dbReference>
<dbReference type="Gene3D" id="2.130.10.10">
    <property type="entry name" value="YVTN repeat-like/Quinoprotein amine dehydrogenase"/>
    <property type="match status" value="1"/>
</dbReference>
<dbReference type="InterPro" id="IPR015943">
    <property type="entry name" value="WD40/YVTN_repeat-like_dom_sf"/>
</dbReference>
<protein>
    <submittedName>
        <fullName evidence="5">Pleiotropic regulator 1</fullName>
    </submittedName>
</protein>
<dbReference type="InterPro" id="IPR019775">
    <property type="entry name" value="WD40_repeat_CS"/>
</dbReference>
<evidence type="ECO:0000256" key="2">
    <source>
        <dbReference type="ARBA" id="ARBA00022737"/>
    </source>
</evidence>
<evidence type="ECO:0000313" key="6">
    <source>
        <dbReference type="Proteomes" id="UP001174909"/>
    </source>
</evidence>
<evidence type="ECO:0000313" key="5">
    <source>
        <dbReference type="EMBL" id="CAI8025059.1"/>
    </source>
</evidence>
<dbReference type="EMBL" id="CASHTH010002116">
    <property type="protein sequence ID" value="CAI8025059.1"/>
    <property type="molecule type" value="Genomic_DNA"/>
</dbReference>
<dbReference type="CDD" id="cd00200">
    <property type="entry name" value="WD40"/>
    <property type="match status" value="1"/>
</dbReference>
<comment type="caution">
    <text evidence="5">The sequence shown here is derived from an EMBL/GenBank/DDBJ whole genome shotgun (WGS) entry which is preliminary data.</text>
</comment>
<dbReference type="GO" id="GO:0071011">
    <property type="term" value="C:precatalytic spliceosome"/>
    <property type="evidence" value="ECO:0007669"/>
    <property type="project" value="TreeGrafter"/>
</dbReference>
<feature type="repeat" description="WD" evidence="4">
    <location>
        <begin position="210"/>
        <end position="251"/>
    </location>
</feature>
<dbReference type="Proteomes" id="UP001174909">
    <property type="component" value="Unassembled WGS sequence"/>
</dbReference>
<keyword evidence="1 4" id="KW-0853">WD repeat</keyword>
<dbReference type="GO" id="GO:0000398">
    <property type="term" value="P:mRNA splicing, via spliceosome"/>
    <property type="evidence" value="ECO:0007669"/>
    <property type="project" value="InterPro"/>
</dbReference>
<dbReference type="SMART" id="SM00320">
    <property type="entry name" value="WD40"/>
    <property type="match status" value="6"/>
</dbReference>
<dbReference type="InterPro" id="IPR020472">
    <property type="entry name" value="WD40_PAC1"/>
</dbReference>
<dbReference type="PROSITE" id="PS50082">
    <property type="entry name" value="WD_REPEATS_2"/>
    <property type="match status" value="4"/>
</dbReference>